<dbReference type="PROSITE" id="PS00868">
    <property type="entry name" value="CYS_MET_METAB_PP"/>
    <property type="match status" value="1"/>
</dbReference>
<dbReference type="GO" id="GO:0019343">
    <property type="term" value="P:cysteine biosynthetic process via cystathionine"/>
    <property type="evidence" value="ECO:0007669"/>
    <property type="project" value="TreeGrafter"/>
</dbReference>
<dbReference type="GO" id="GO:0003962">
    <property type="term" value="F:cystathionine gamma-synthase activity"/>
    <property type="evidence" value="ECO:0007669"/>
    <property type="project" value="TreeGrafter"/>
</dbReference>
<dbReference type="PANTHER" id="PTHR11808">
    <property type="entry name" value="TRANS-SULFURATION ENZYME FAMILY MEMBER"/>
    <property type="match status" value="1"/>
</dbReference>
<dbReference type="GO" id="GO:0019346">
    <property type="term" value="P:transsulfuration"/>
    <property type="evidence" value="ECO:0007669"/>
    <property type="project" value="InterPro"/>
</dbReference>
<dbReference type="STRING" id="104663.SAMN04488121_11446"/>
<gene>
    <name evidence="6" type="ORF">SAMN04488121_11446</name>
</gene>
<evidence type="ECO:0000256" key="1">
    <source>
        <dbReference type="ARBA" id="ARBA00001933"/>
    </source>
</evidence>
<dbReference type="FunFam" id="3.40.640.10:FF:000009">
    <property type="entry name" value="Cystathionine gamma-synthase homolog"/>
    <property type="match status" value="1"/>
</dbReference>
<dbReference type="CDD" id="cd00614">
    <property type="entry name" value="CGS_like"/>
    <property type="match status" value="1"/>
</dbReference>
<evidence type="ECO:0000313" key="6">
    <source>
        <dbReference type="EMBL" id="SDH54656.1"/>
    </source>
</evidence>
<dbReference type="InterPro" id="IPR015421">
    <property type="entry name" value="PyrdxlP-dep_Trfase_major"/>
</dbReference>
<dbReference type="InterPro" id="IPR015424">
    <property type="entry name" value="PyrdxlP-dep_Trfase"/>
</dbReference>
<dbReference type="Gene3D" id="3.40.640.10">
    <property type="entry name" value="Type I PLP-dependent aspartate aminotransferase-like (Major domain)"/>
    <property type="match status" value="1"/>
</dbReference>
<dbReference type="InterPro" id="IPR015422">
    <property type="entry name" value="PyrdxlP-dep_Trfase_small"/>
</dbReference>
<evidence type="ECO:0000256" key="3">
    <source>
        <dbReference type="ARBA" id="ARBA00022898"/>
    </source>
</evidence>
<comment type="cofactor">
    <cofactor evidence="1 5">
        <name>pyridoxal 5'-phosphate</name>
        <dbReference type="ChEBI" id="CHEBI:597326"/>
    </cofactor>
</comment>
<dbReference type="InterPro" id="IPR000277">
    <property type="entry name" value="Cys/Met-Metab_PyrdxlP-dep_enz"/>
</dbReference>
<dbReference type="GO" id="GO:0030170">
    <property type="term" value="F:pyridoxal phosphate binding"/>
    <property type="evidence" value="ECO:0007669"/>
    <property type="project" value="InterPro"/>
</dbReference>
<dbReference type="Pfam" id="PF01053">
    <property type="entry name" value="Cys_Met_Meta_PP"/>
    <property type="match status" value="1"/>
</dbReference>
<organism evidence="6 7">
    <name type="scientific">Chitinophaga filiformis</name>
    <name type="common">Myxococcus filiformis</name>
    <name type="synonym">Flexibacter filiformis</name>
    <dbReference type="NCBI Taxonomy" id="104663"/>
    <lineage>
        <taxon>Bacteria</taxon>
        <taxon>Pseudomonadati</taxon>
        <taxon>Bacteroidota</taxon>
        <taxon>Chitinophagia</taxon>
        <taxon>Chitinophagales</taxon>
        <taxon>Chitinophagaceae</taxon>
        <taxon>Chitinophaga</taxon>
    </lineage>
</organism>
<dbReference type="FunFam" id="3.90.1150.10:FF:000008">
    <property type="entry name" value="Cystathionine gamma-synthase"/>
    <property type="match status" value="1"/>
</dbReference>
<comment type="similarity">
    <text evidence="2 5">Belongs to the trans-sulfuration enzymes family.</text>
</comment>
<proteinExistence type="inferred from homology"/>
<reference evidence="6 7" key="1">
    <citation type="submission" date="2016-10" db="EMBL/GenBank/DDBJ databases">
        <authorList>
            <person name="de Groot N.N."/>
        </authorList>
    </citation>
    <scope>NUCLEOTIDE SEQUENCE [LARGE SCALE GENOMIC DNA]</scope>
    <source>
        <strain evidence="6 7">DSM 527</strain>
    </source>
</reference>
<dbReference type="SUPFAM" id="SSF53383">
    <property type="entry name" value="PLP-dependent transferases"/>
    <property type="match status" value="1"/>
</dbReference>
<dbReference type="Proteomes" id="UP000199045">
    <property type="component" value="Unassembled WGS sequence"/>
</dbReference>
<name>A0A1G8DAC3_CHIFI</name>
<keyword evidence="3 4" id="KW-0663">Pyridoxal phosphate</keyword>
<evidence type="ECO:0000313" key="7">
    <source>
        <dbReference type="Proteomes" id="UP000199045"/>
    </source>
</evidence>
<evidence type="ECO:0000256" key="4">
    <source>
        <dbReference type="PIRSR" id="PIRSR001434-2"/>
    </source>
</evidence>
<dbReference type="PANTHER" id="PTHR11808:SF15">
    <property type="entry name" value="CYSTATHIONINE GAMMA-LYASE"/>
    <property type="match status" value="1"/>
</dbReference>
<sequence>MSTITQLIHSIPVDPQTGAIAVPIYQTSTFVQDAPGVNKGYDYARTNNPTRETLEKIAAGLEGGATGIAFSSGLAAIDAIIKLLQYGDEIVAVDDIYGGAFRLFNKVYDKFGIKVTYVDTSDVQAVFNAITPATKLIWLETPTNPTLKISDIAAIAKIAAASKCLFCVDNTFASPVLQQPLALGADIVVHSATKYLGGHSDLIAGLVVTKTPELGAAIKFYQNACGAVLSPFDSFLLIRGIETVHLRVRQHCANAQAIAEYLEQHPLVDKVYYPGLASHPGHDIAKKQSKGFGGIVSFTFKDDTEATAQAFVTGTQYFKLAESLGGVKSLLCHPASMTHKSIPDEKRRAAGVADSLVRLSVGLEEPEDLLSDLDLAFHKIQQATGSVLSL</sequence>
<evidence type="ECO:0000256" key="2">
    <source>
        <dbReference type="ARBA" id="ARBA00009077"/>
    </source>
</evidence>
<accession>A0A1G8DAC3</accession>
<protein>
    <submittedName>
        <fullName evidence="6">Cystathionine gamma-synthase</fullName>
    </submittedName>
</protein>
<evidence type="ECO:0000256" key="5">
    <source>
        <dbReference type="RuleBase" id="RU362118"/>
    </source>
</evidence>
<dbReference type="Gene3D" id="3.90.1150.10">
    <property type="entry name" value="Aspartate Aminotransferase, domain 1"/>
    <property type="match status" value="1"/>
</dbReference>
<dbReference type="AlphaFoldDB" id="A0A1G8DAC3"/>
<dbReference type="GO" id="GO:0005737">
    <property type="term" value="C:cytoplasm"/>
    <property type="evidence" value="ECO:0007669"/>
    <property type="project" value="TreeGrafter"/>
</dbReference>
<dbReference type="RefSeq" id="WP_089838555.1">
    <property type="nucleotide sequence ID" value="NZ_FNBN01000014.1"/>
</dbReference>
<feature type="modified residue" description="N6-(pyridoxal phosphate)lysine" evidence="4">
    <location>
        <position position="194"/>
    </location>
</feature>
<dbReference type="GO" id="GO:0004123">
    <property type="term" value="F:cystathionine gamma-lyase activity"/>
    <property type="evidence" value="ECO:0007669"/>
    <property type="project" value="TreeGrafter"/>
</dbReference>
<dbReference type="InterPro" id="IPR054542">
    <property type="entry name" value="Cys_met_metab_PP"/>
</dbReference>
<dbReference type="EMBL" id="FNBN01000014">
    <property type="protein sequence ID" value="SDH54656.1"/>
    <property type="molecule type" value="Genomic_DNA"/>
</dbReference>
<dbReference type="OrthoDB" id="9803729at2"/>
<dbReference type="PIRSF" id="PIRSF001434">
    <property type="entry name" value="CGS"/>
    <property type="match status" value="1"/>
</dbReference>